<dbReference type="InterPro" id="IPR020915">
    <property type="entry name" value="UPF0311"/>
</dbReference>
<dbReference type="Gene3D" id="2.40.160.20">
    <property type="match status" value="1"/>
</dbReference>
<comment type="caution">
    <text evidence="2">The sequence shown here is derived from an EMBL/GenBank/DDBJ whole genome shotgun (WGS) entry which is preliminary data.</text>
</comment>
<sequence>MQLPELTLSRIARVRVELDPMLVLGQTPQGLRRIVPIVGGTIDGRRLRGRILSGGADWQLVHDDGTALIDTRYTAETDDGALVYLATNGVRHGPPEVLERVIAGAEVGPEEYYFRVSVRLETGDPRYSWLNRTVFVAYAARSADAVEYDLYALD</sequence>
<evidence type="ECO:0000313" key="2">
    <source>
        <dbReference type="EMBL" id="KAA9159767.1"/>
    </source>
</evidence>
<dbReference type="Pfam" id="PF11578">
    <property type="entry name" value="DUF3237"/>
    <property type="match status" value="1"/>
</dbReference>
<dbReference type="RefSeq" id="WP_144746826.1">
    <property type="nucleotide sequence ID" value="NZ_VMNW02000027.1"/>
</dbReference>
<evidence type="ECO:0000256" key="1">
    <source>
        <dbReference type="HAMAP-Rule" id="MF_00775"/>
    </source>
</evidence>
<dbReference type="PANTHER" id="PTHR37315">
    <property type="entry name" value="UPF0311 PROTEIN BLR7842"/>
    <property type="match status" value="1"/>
</dbReference>
<dbReference type="PANTHER" id="PTHR37315:SF1">
    <property type="entry name" value="UPF0311 PROTEIN BLR7842"/>
    <property type="match status" value="1"/>
</dbReference>
<dbReference type="AlphaFoldDB" id="A0A5N0V449"/>
<dbReference type="HAMAP" id="MF_00775">
    <property type="entry name" value="UPF0311"/>
    <property type="match status" value="1"/>
</dbReference>
<gene>
    <name evidence="2" type="ORF">FPZ12_019240</name>
</gene>
<dbReference type="EMBL" id="VMNW02000027">
    <property type="protein sequence ID" value="KAA9159767.1"/>
    <property type="molecule type" value="Genomic_DNA"/>
</dbReference>
<evidence type="ECO:0000313" key="3">
    <source>
        <dbReference type="Proteomes" id="UP000319769"/>
    </source>
</evidence>
<accession>A0A5N0V449</accession>
<reference evidence="2" key="1">
    <citation type="submission" date="2019-09" db="EMBL/GenBank/DDBJ databases">
        <authorList>
            <person name="Teo W.F.A."/>
            <person name="Duangmal K."/>
        </authorList>
    </citation>
    <scope>NUCLEOTIDE SEQUENCE [LARGE SCALE GENOMIC DNA]</scope>
    <source>
        <strain evidence="2">K81G1</strain>
    </source>
</reference>
<protein>
    <recommendedName>
        <fullName evidence="1">UPF0311 protein FPZ12_019240</fullName>
    </recommendedName>
</protein>
<comment type="similarity">
    <text evidence="1">Belongs to the UPF0311 family.</text>
</comment>
<proteinExistence type="inferred from homology"/>
<dbReference type="OrthoDB" id="3368702at2"/>
<name>A0A5N0V449_9PSEU</name>
<keyword evidence="3" id="KW-1185">Reference proteome</keyword>
<organism evidence="2 3">
    <name type="scientific">Amycolatopsis acidicola</name>
    <dbReference type="NCBI Taxonomy" id="2596893"/>
    <lineage>
        <taxon>Bacteria</taxon>
        <taxon>Bacillati</taxon>
        <taxon>Actinomycetota</taxon>
        <taxon>Actinomycetes</taxon>
        <taxon>Pseudonocardiales</taxon>
        <taxon>Pseudonocardiaceae</taxon>
        <taxon>Amycolatopsis</taxon>
    </lineage>
</organism>
<dbReference type="Proteomes" id="UP000319769">
    <property type="component" value="Unassembled WGS sequence"/>
</dbReference>